<feature type="disulfide bond" evidence="19">
    <location>
        <begin position="1107"/>
        <end position="1125"/>
    </location>
</feature>
<dbReference type="PRINTS" id="PR00261">
    <property type="entry name" value="LDLRECEPTOR"/>
</dbReference>
<feature type="disulfide bond" evidence="19">
    <location>
        <begin position="529"/>
        <end position="547"/>
    </location>
</feature>
<feature type="domain" description="SEA" evidence="24">
    <location>
        <begin position="174"/>
        <end position="286"/>
    </location>
</feature>
<accession>A0A9R1T2G4</accession>
<feature type="domain" description="Ig-like" evidence="28">
    <location>
        <begin position="3437"/>
        <end position="3516"/>
    </location>
</feature>
<evidence type="ECO:0000256" key="18">
    <source>
        <dbReference type="PROSITE-ProRule" id="PRU00122"/>
    </source>
</evidence>
<dbReference type="OrthoDB" id="10055367at2759"/>
<feature type="domain" description="EGF-like" evidence="26">
    <location>
        <begin position="4071"/>
        <end position="4108"/>
    </location>
</feature>
<feature type="domain" description="Ig-like" evidence="28">
    <location>
        <begin position="3100"/>
        <end position="3184"/>
    </location>
</feature>
<dbReference type="PROSITE" id="PS01248">
    <property type="entry name" value="EGF_LAM_1"/>
    <property type="match status" value="4"/>
</dbReference>
<feature type="disulfide bond" evidence="19">
    <location>
        <begin position="453"/>
        <end position="471"/>
    </location>
</feature>
<feature type="disulfide bond" evidence="17">
    <location>
        <begin position="3737"/>
        <end position="3747"/>
    </location>
</feature>
<feature type="disulfide bond" evidence="19">
    <location>
        <begin position="388"/>
        <end position="403"/>
    </location>
</feature>
<dbReference type="InterPro" id="IPR013320">
    <property type="entry name" value="ConA-like_dom_sf"/>
</dbReference>
<feature type="disulfide bond" evidence="19">
    <location>
        <begin position="446"/>
        <end position="458"/>
    </location>
</feature>
<dbReference type="GO" id="GO:0005509">
    <property type="term" value="F:calcium ion binding"/>
    <property type="evidence" value="ECO:0007669"/>
    <property type="project" value="InterPro"/>
</dbReference>
<dbReference type="Pfam" id="PF00008">
    <property type="entry name" value="EGF"/>
    <property type="match status" value="2"/>
</dbReference>
<keyword evidence="16" id="KW-0393">Immunoglobulin domain</keyword>
<keyword evidence="12 17" id="KW-1015">Disulfide bond</keyword>
<dbReference type="PROSITE" id="PS50025">
    <property type="entry name" value="LAM_G_DOMAIN"/>
    <property type="match status" value="3"/>
</dbReference>
<feature type="domain" description="Laminin IV type A" evidence="29">
    <location>
        <begin position="2041"/>
        <end position="2221"/>
    </location>
</feature>
<feature type="disulfide bond" evidence="19">
    <location>
        <begin position="1119"/>
        <end position="1134"/>
    </location>
</feature>
<feature type="domain" description="Laminin EGF-like" evidence="27">
    <location>
        <begin position="1623"/>
        <end position="1670"/>
    </location>
</feature>
<dbReference type="PANTHER" id="PTHR11640:SF31">
    <property type="entry name" value="IRREGULAR CHIASM C-ROUGHEST PROTEIN-RELATED"/>
    <property type="match status" value="1"/>
</dbReference>
<feature type="region of interest" description="Disordered" evidence="21">
    <location>
        <begin position="2390"/>
        <end position="2409"/>
    </location>
</feature>
<dbReference type="InterPro" id="IPR002049">
    <property type="entry name" value="LE_dom"/>
</dbReference>
<dbReference type="SUPFAM" id="SSF57424">
    <property type="entry name" value="LDL receptor-like module"/>
    <property type="match status" value="17"/>
</dbReference>
<dbReference type="Gene3D" id="2.170.300.10">
    <property type="entry name" value="Tie2 ligand-binding domain superfamily"/>
    <property type="match status" value="1"/>
</dbReference>
<feature type="disulfide bond" evidence="17">
    <location>
        <begin position="4098"/>
        <end position="4107"/>
    </location>
</feature>
<dbReference type="GO" id="GO:0050839">
    <property type="term" value="F:cell adhesion molecule binding"/>
    <property type="evidence" value="ECO:0007669"/>
    <property type="project" value="TreeGrafter"/>
</dbReference>
<evidence type="ECO:0000259" key="26">
    <source>
        <dbReference type="PROSITE" id="PS50026"/>
    </source>
</evidence>
<feature type="domain" description="Ig-like" evidence="28">
    <location>
        <begin position="2603"/>
        <end position="2690"/>
    </location>
</feature>
<dbReference type="PROSITE" id="PS01186">
    <property type="entry name" value="EGF_2"/>
    <property type="match status" value="3"/>
</dbReference>
<feature type="disulfide bond" evidence="20">
    <location>
        <begin position="1967"/>
        <end position="1979"/>
    </location>
</feature>
<feature type="domain" description="EGF-like" evidence="26">
    <location>
        <begin position="3695"/>
        <end position="3731"/>
    </location>
</feature>
<feature type="disulfide bond" evidence="17">
    <location>
        <begin position="3758"/>
        <end position="3767"/>
    </location>
</feature>
<dbReference type="InterPro" id="IPR051275">
    <property type="entry name" value="Cell_adhesion_signaling"/>
</dbReference>
<dbReference type="InterPro" id="IPR036055">
    <property type="entry name" value="LDL_receptor-like_sf"/>
</dbReference>
<dbReference type="GO" id="GO:0009653">
    <property type="term" value="P:anatomical structure morphogenesis"/>
    <property type="evidence" value="ECO:0007669"/>
    <property type="project" value="UniProtKB-ARBA"/>
</dbReference>
<dbReference type="GO" id="GO:0005911">
    <property type="term" value="C:cell-cell junction"/>
    <property type="evidence" value="ECO:0007669"/>
    <property type="project" value="TreeGrafter"/>
</dbReference>
<sequence>MVLIRCAIAALLLLHVLHVAADNSHQNDDLVFDSEGKQSPLSIPVADNTEDTFFSRVKRQLNLFDWFKPVTTTTVAPNTESTTEALTEFIHPTTAQHHRPARNSEEKTDESNYVNGNVDANEEDNDIEDTAPSRHRSNYDNPDDEDLAAGSGEVEGSATDDSIDITGRPDGERQATFYRITVTLQEPYIAEYADIRSPQYVQLSRNLTQALDELLSQRIPNHDHVANVVKISPTDDAFTSEVMLDVGSTTPHESQVREILEEQLQMHVLGNVQVSPEGFTFRSFPECSEHTHLKCRDGTCVPLSARCDGVAQCPDESDESDCTARTTEETRTETVYESETEYPGILSPTHITTQSRNSPESSPGNNCRGDDAVPCKDRSRYICSVQECDGIPDCDDGSDEKGCETSCGSDEFSCDVGRCILQRQRCDFIQNCDDGSDERNCNYPACTPHEFRCRNHQCIDNRLRCNGIAECHDKSDELNCPCKDNEFECAAGYCISIHRRCDGVNDCSNKRDEENCPIHKYCRSDEFDCGGGQCINGTARCDGRNDCPDNTDETNCSVTTCSSDQFRCLDGSCVGIDKRCNGYSDCRNGEDESQCGCGAGEFRCSDGQCIANNLQCNGFNDCQDGSDERDCDRACTPTQFKCATGGKCIEEVYRCDGHSDCPDRSDEINCRHKGAKNNTVDSGSHTNGSSWVTERPVECNPSYEMRCGDGKCIPLSLKCDSIPDCDDYSDERDCETTYCPDGQAACANGICIPKQFFCDRNQDCLDGSDEKDCPGVTPPYPPPSECRANEYTCHDRTCIPQSAVCDGRQDCSRNEDELDCRRGIDDTWHKSTPIIWNTSVSMTDTVDYHDQFGVDYHGTTKLNGSRNCTPTDFKCADGNCIPAAHRCDNFYDCRDFTDEQYCFVESTTVQQAGDRRCPPGKFTCRTDRICVHDSSRCNGIPECRDGSDEEGCDTNETDGLKLTTYPSEQIIKESREVVFQCRDEGPLRAPVRWTRGNSLPLPPGSRDINGRLEIPNIQMEHAGIYMCEAIGFPPSTPNRVITVHLQVEKFEPPATRPPQVCKYNEATCSNGDCIPKSLVCDNKFDCTDGSDEMRCNPHGCEPNQYRCKSKECVLKIWRCDGDKDCTDGSDEENCGTPSPGSVCRSDEFQCHKYDQCIPKSYHCDMERDCQDGSDEIGCSPVYIVKPPQPMIVLSPGDTMILSCTAIGVPTPEINWRLNWGHIPEKCYSTSTNGTGTLTCPDISISDQGAYSCEAINTAGFVFAIPDCILIVKDRPTVCPRGTFNSQARTPQDCIPCFCFGVVDECRSANLFTYQIPPPFDRHRALTFDVEALRITGELGSQIAEIRPQGRDGVEISIQHFESVGTNLRSGYEVPYFALPEAYLGPQLLSYGGYLRYNVRYSGNGRDNSAPSVIMTGNNRTLIHRGRNIQPDKESEESVRFFYGDWHRMERGREIPASREDIMMVLSHIDNILIKAKYESSPQLDVSITDIAMDSAHDTGSEIASFVEECSCPSGYSGHSCQSCAPGFLRRSGGLWLGECYRDEPSCPPGYYGDPSRNIECKLCPCPLTNPANQFTRTCRLGPNMRPICECPAGYDGERCEKCADGYHGNPLIPGDMCVLDSVCDPRGSLSATADVSGKCRCKQSATGLTCDQCKPNTFNLAVSNQFGCISCFCMGITNRCSESNWYRNEIHVSFTNSIRDFSLIESLLPDAPQISTGIHLDPTRREIIYSDFQNRGNGDVYYWQLPSIFLGDRVTSYGGNLRYTVRYVPSPGGQSSRNNAADVVLVSFNDINLLYYSRESPEPNSNQSFSVPLLEQFWQRTDGTQADREHLLMALADIKAIKIKATYTTHTSEAALSHVSLDSAEKYNTGKAKAVEVEECNCPRNYTGLSCEDCAPGYTRADEALYLGICKLCECNGHSTQCDPETGVCENCGNHTTGENCNQCEPGYIGDPTREGCRYGGQPTQSCNCNPAGSVSNQCINGRCECKLNVEGANCNRCRPATFGLTEDNPNGCNQCFCSGVTDQCHESSLYIQQIPSWVYDTKHGFILTDASRRDIIDDGFDINVAMNEIGYQYNRATRNRRLFWSLPATFTGNKIKSYGGNLTLTQRFRAEAGAQSIVDQDVMLLGNGISLFWTNSRSLYPDNHITYSVPLRESEWRRLSPEGPRRPSRTDMMTVLSNLEAILVRATYSEGMISTYISDISLDTAVEHFTGKNRATQIESCRCPLGYIGTSCESCSRGYYRDFTDRSVSVLGACNACPCNDHEESCEMSRGGQIKCHCLSGYTGYFCQDIAELRVGLMPMHAEAPRNTEIDMKCSYSHGQKLYIYFKLSSYNGLPLTTWAMEGGPLVETDSGAYKIWTVHVGEHPCIVECTILDQHGNELAMITTTVSPVDNPATTMRPDPTGNEPQPPRISVSIQEDKLQIVHVGSTVKYHCTGRSLDNNQVHIRWEKEGGRLPDRSLDDSHGLLIIRDVKVSDSGVYICQVTDGIHIADQRVTLTVGGANRLEPQVHIRPAYREIREGEPVEFHCEASGNPPPLIEWVRVQGQMNPEATFHNGVWRIPAVTKNDAAEYKCIARNELGVKEQTTILYVLKNPNEPPPDRYPDVGPVITPQEWTGVSGDAIRMVCTRSNYHADVHWTRSGGLPLPPSASQTDGVLTITNPGVADSGTYICVALSLQGTETSTSSRITISPRRNPPMMKVEPEKQTVSQGTIAELKCLINDQNSDIEVKWSKHGESSLGPRAQQYGNTLKIIRPQVSDRGIYICRATNSAGVFEASAIIEVSPREVPALDIYPHNIQPVNLGGSADLQCRVTAGFPVPEVHWSRQDGRPFGSNIVSLPGGLLRFTNITMNDGGSYQCTASNAVGSTSALAQIEVQSIPVIRVSPNTGIIRVRQNERVKLVCTAEGHPQPNVAWTKNTPGYPSYTSFKSPHRATPLSAVHEIVAMSPDDEGSYTCQAVNAAGVSEERVQVRIEDEDNSIDNYPPCRGDQPCNRTPRPYPIESQEKGRGKGVSIPEDYVRIPMGGKVEMRCQVVGPDDSPIYLDWIRSDRRALPAGSTVHEGVLVIPDVRRDAAGEYLCLGLDRDNTELFRATSHLEVVSLPRIELNPSTQTVAPGESPSIVCTATGDQPLRIQWSSIGRQLPSSVTDDNGVLSFHGITFNDAGKYVCKASNSAGTAEAVAEVLVNAETYGEPGIRAIERNVDAVTGSSIKLRCDTRERVAIGWMREGQALPRNAVIQNNQLRLERVRPEDSGRYICQVTNSRGGVSSDYVNVHVSLVNSLEDCMPMYHTVLCANGLYLCRSKECITLDNVCDGYVHCSDATDERYCRITQYRQYLQRRRAPAGPVVHIEPSGDIVNIGDTFNLRCVFSSGQTGTPTYRWYRAEDGSLPATAQVYDDKLRIVNVQMTDSGVYKCRVDTAEGSFEQNYNLIVQGGENDEPAIEMKSVPYGSSIEMGCKVDFDGPITYKWSKLNGLLPAVLIHDKKMTLIKVRAEDAGTYICTASNGPETTEVPTVLVVTGVVPNFNQAPLSYIALRPLHGSYRKHNIEVSFKPESDNGIILYNAESSNGSGDFVILSLNDGVPEFRFDLGSGPAIINARRPISLGEWHTIKLQRNNKEGLMLVDGEGPYKRAAGGRKQTLDVKEPLYIGGVPDQVVLHSNTGAKGIGFVGCISRLVINEQTIDLIGNQTDSFGVTTCETCLENPCHNSGVCQEAPTKEGYTCLCRPGYTGAQCDFNGQPCYPGACGRGTCVDTENSFKCHCPQGTYGSRCEHFGHVEQPAFRNSRSFLAYHAPSEKSKRAHVRSTKQTKRSHDGYLAKLKKSRLLHPKKHPKHHRQILTNMILTLSMNFNPSDNGDELLVYCSETDEGVGDFIAVVIKDRHVELRFDVGSGMVVVRSNYIIQPGSWTRIEIHRDLKDGKLSVNGEVIIEGKSTGTARLMSLNTPLYIGGVNRTRIRINKHVDVTRHFHGCINQLEISGKLHLLNSTIDSANIENCEISAIPWNHSSSPFPIVPVFRHETPLTPVIYQMTSVTPPPYNPCDEEPCKHGACQISNSYDGYSCICEYGYVGINCENVLRQCEMLKPCKNGGTCLEMHGTYKCDCPLRFSGTNCEKQVKIAYDVAFRGDGWLELERTVMTHEEDRELMGFEISTNKTNGLIMWHGQPPDDLNPDDYIALGIIDGYIEYQYNLGSGPAVIRVTTQRVDDGERHRIILKRQGTDGSIELNGEHTESGVSDGIQRILNARGNVYLGGVPDYAMTYGRYYSGFSGCIYTLEVQDSGAIDIGEMAVRGKNVFPCTRVRWNPSSLVFTDGDMDGFDAFIPPPPVNIIHPKPTVNIASYNPTNLYIPIIIPLTCVIINAAATITLGNCF</sequence>
<feature type="disulfide bond" evidence="19">
    <location>
        <begin position="3310"/>
        <end position="3325"/>
    </location>
</feature>
<keyword evidence="14" id="KW-0325">Glycoprotein</keyword>
<feature type="disulfide bond" evidence="19">
    <location>
        <begin position="3298"/>
        <end position="3316"/>
    </location>
</feature>
<evidence type="ECO:0000256" key="6">
    <source>
        <dbReference type="ARBA" id="ARBA00022692"/>
    </source>
</evidence>
<feature type="disulfide bond" evidence="19">
    <location>
        <begin position="482"/>
        <end position="494"/>
    </location>
</feature>
<feature type="disulfide bond" evidence="19">
    <location>
        <begin position="3291"/>
        <end position="3303"/>
    </location>
</feature>
<dbReference type="CDD" id="cd00110">
    <property type="entry name" value="LamG"/>
    <property type="match status" value="3"/>
</dbReference>
<comment type="caution">
    <text evidence="17">Lacks conserved residue(s) required for the propagation of feature annotation.</text>
</comment>
<dbReference type="PROSITE" id="PS51115">
    <property type="entry name" value="LAMININ_IVA"/>
    <property type="match status" value="3"/>
</dbReference>
<feature type="disulfide bond" evidence="19">
    <location>
        <begin position="1061"/>
        <end position="1073"/>
    </location>
</feature>
<feature type="chain" id="PRO_5040151555" evidence="23">
    <location>
        <begin position="22"/>
        <end position="4365"/>
    </location>
</feature>
<evidence type="ECO:0000256" key="14">
    <source>
        <dbReference type="ARBA" id="ARBA00023180"/>
    </source>
</evidence>
<feature type="disulfide bond" evidence="19">
    <location>
        <begin position="426"/>
        <end position="441"/>
    </location>
</feature>
<feature type="domain" description="Ig-like" evidence="28">
    <location>
        <begin position="2787"/>
        <end position="2875"/>
    </location>
</feature>
<feature type="domain" description="EGF-like" evidence="26">
    <location>
        <begin position="3733"/>
        <end position="3768"/>
    </location>
</feature>
<dbReference type="SMART" id="SM00408">
    <property type="entry name" value="IGc2"/>
    <property type="match status" value="13"/>
</dbReference>
<dbReference type="PROSITE" id="PS50068">
    <property type="entry name" value="LDLRA_2"/>
    <property type="match status" value="18"/>
</dbReference>
<reference evidence="31" key="1">
    <citation type="submission" date="2025-08" db="UniProtKB">
        <authorList>
            <consortium name="RefSeq"/>
        </authorList>
    </citation>
    <scope>IDENTIFICATION</scope>
    <source>
        <strain evidence="31">USDA-PBARC FA_bdor</strain>
        <tissue evidence="31">Whole organism</tissue>
    </source>
</reference>
<dbReference type="InterPro" id="IPR000742">
    <property type="entry name" value="EGF"/>
</dbReference>
<dbReference type="SUPFAM" id="SSF57184">
    <property type="entry name" value="Growth factor receptor domain"/>
    <property type="match status" value="1"/>
</dbReference>
<evidence type="ECO:0000256" key="15">
    <source>
        <dbReference type="ARBA" id="ARBA00023292"/>
    </source>
</evidence>
<feature type="disulfide bond" evidence="19">
    <location>
        <begin position="307"/>
        <end position="322"/>
    </location>
</feature>
<feature type="disulfide bond" evidence="19">
    <location>
        <begin position="295"/>
        <end position="313"/>
    </location>
</feature>
<feature type="domain" description="Ig-like" evidence="28">
    <location>
        <begin position="2410"/>
        <end position="2498"/>
    </location>
</feature>
<dbReference type="GO" id="GO:0030154">
    <property type="term" value="P:cell differentiation"/>
    <property type="evidence" value="ECO:0007669"/>
    <property type="project" value="UniProtKB-ARBA"/>
</dbReference>
<evidence type="ECO:0000256" key="13">
    <source>
        <dbReference type="ARBA" id="ARBA00023170"/>
    </source>
</evidence>
<dbReference type="SMART" id="SM00179">
    <property type="entry name" value="EGF_CA"/>
    <property type="match status" value="3"/>
</dbReference>
<dbReference type="SMART" id="SM00181">
    <property type="entry name" value="EGF"/>
    <property type="match status" value="11"/>
</dbReference>
<feature type="disulfide bond" evidence="17">
    <location>
        <begin position="4059"/>
        <end position="4068"/>
    </location>
</feature>
<feature type="disulfide bond" evidence="19">
    <location>
        <begin position="875"/>
        <end position="893"/>
    </location>
</feature>
<feature type="disulfide bond" evidence="19">
    <location>
        <begin position="501"/>
        <end position="516"/>
    </location>
</feature>
<evidence type="ECO:0000313" key="30">
    <source>
        <dbReference type="Proteomes" id="UP000694866"/>
    </source>
</evidence>
<feature type="disulfide bond" evidence="17">
    <location>
        <begin position="4036"/>
        <end position="4046"/>
    </location>
</feature>
<feature type="domain" description="Laminin IV type A" evidence="29">
    <location>
        <begin position="1327"/>
        <end position="1508"/>
    </location>
</feature>
<evidence type="ECO:0000256" key="4">
    <source>
        <dbReference type="ARBA" id="ARBA00022525"/>
    </source>
</evidence>
<feature type="disulfide bond" evidence="19">
    <location>
        <begin position="887"/>
        <end position="902"/>
    </location>
</feature>
<keyword evidence="6 22" id="KW-0812">Transmembrane</keyword>
<evidence type="ECO:0000259" key="28">
    <source>
        <dbReference type="PROSITE" id="PS50835"/>
    </source>
</evidence>
<evidence type="ECO:0000256" key="17">
    <source>
        <dbReference type="PROSITE-ProRule" id="PRU00076"/>
    </source>
</evidence>
<dbReference type="InterPro" id="IPR056863">
    <property type="entry name" value="LMN_ATRN_NET-like_EGF"/>
</dbReference>
<evidence type="ECO:0000313" key="31">
    <source>
        <dbReference type="RefSeq" id="XP_011301939.1"/>
    </source>
</evidence>
<feature type="disulfide bond" evidence="19">
    <location>
        <begin position="746"/>
        <end position="764"/>
    </location>
</feature>
<evidence type="ECO:0000256" key="8">
    <source>
        <dbReference type="ARBA" id="ARBA00022737"/>
    </source>
</evidence>
<dbReference type="SUPFAM" id="SSF57196">
    <property type="entry name" value="EGF/Laminin"/>
    <property type="match status" value="3"/>
</dbReference>
<evidence type="ECO:0000256" key="2">
    <source>
        <dbReference type="ARBA" id="ARBA00004308"/>
    </source>
</evidence>
<evidence type="ECO:0000256" key="3">
    <source>
        <dbReference type="ARBA" id="ARBA00004479"/>
    </source>
</evidence>
<feature type="disulfide bond" evidence="19">
    <location>
        <begin position="597"/>
        <end position="609"/>
    </location>
</feature>
<dbReference type="InterPro" id="IPR000034">
    <property type="entry name" value="Laminin_IV"/>
</dbReference>
<feature type="disulfide bond" evidence="19">
    <location>
        <begin position="1100"/>
        <end position="1112"/>
    </location>
</feature>
<feature type="disulfide bond" evidence="18">
    <location>
        <begin position="4265"/>
        <end position="4292"/>
    </location>
</feature>
<feature type="domain" description="Ig-like" evidence="28">
    <location>
        <begin position="2878"/>
        <end position="2970"/>
    </location>
</feature>
<feature type="domain" description="EGF-like" evidence="26">
    <location>
        <begin position="4032"/>
        <end position="4069"/>
    </location>
</feature>
<dbReference type="InterPro" id="IPR007110">
    <property type="entry name" value="Ig-like_dom"/>
</dbReference>
<keyword evidence="30" id="KW-1185">Reference proteome</keyword>
<dbReference type="RefSeq" id="XP_011301939.1">
    <property type="nucleotide sequence ID" value="XM_011303637.1"/>
</dbReference>
<organism evidence="30 31">
    <name type="scientific">Fopius arisanus</name>
    <dbReference type="NCBI Taxonomy" id="64838"/>
    <lineage>
        <taxon>Eukaryota</taxon>
        <taxon>Metazoa</taxon>
        <taxon>Ecdysozoa</taxon>
        <taxon>Arthropoda</taxon>
        <taxon>Hexapoda</taxon>
        <taxon>Insecta</taxon>
        <taxon>Pterygota</taxon>
        <taxon>Neoptera</taxon>
        <taxon>Endopterygota</taxon>
        <taxon>Hymenoptera</taxon>
        <taxon>Apocrita</taxon>
        <taxon>Ichneumonoidea</taxon>
        <taxon>Braconidae</taxon>
        <taxon>Opiinae</taxon>
        <taxon>Fopius</taxon>
    </lineage>
</organism>
<feature type="disulfide bond" evidence="20">
    <location>
        <begin position="1986"/>
        <end position="1995"/>
    </location>
</feature>
<dbReference type="CDD" id="cd00055">
    <property type="entry name" value="EGF_Lam"/>
    <property type="match status" value="4"/>
</dbReference>
<protein>
    <submittedName>
        <fullName evidence="31">Basement membrane-specific heparan sulfate proteoglycan core protein</fullName>
    </submittedName>
</protein>
<dbReference type="GO" id="GO:0048731">
    <property type="term" value="P:system development"/>
    <property type="evidence" value="ECO:0007669"/>
    <property type="project" value="UniProtKB-ARBA"/>
</dbReference>
<dbReference type="PROSITE" id="PS00022">
    <property type="entry name" value="EGF_1"/>
    <property type="match status" value="6"/>
</dbReference>
<dbReference type="Gene3D" id="4.10.400.10">
    <property type="entry name" value="Low-density Lipoprotein Receptor"/>
    <property type="match status" value="17"/>
</dbReference>
<evidence type="ECO:0000256" key="10">
    <source>
        <dbReference type="ARBA" id="ARBA00022989"/>
    </source>
</evidence>
<dbReference type="PROSITE" id="PS50024">
    <property type="entry name" value="SEA"/>
    <property type="match status" value="1"/>
</dbReference>
<feature type="disulfide bond" evidence="19">
    <location>
        <begin position="616"/>
        <end position="631"/>
    </location>
</feature>
<dbReference type="SMART" id="SM00180">
    <property type="entry name" value="EGF_Lam"/>
    <property type="match status" value="6"/>
</dbReference>
<dbReference type="Gene3D" id="2.10.25.10">
    <property type="entry name" value="Laminin"/>
    <property type="match status" value="9"/>
</dbReference>
<evidence type="ECO:0000259" key="24">
    <source>
        <dbReference type="PROSITE" id="PS50024"/>
    </source>
</evidence>
<dbReference type="PROSITE" id="PS00010">
    <property type="entry name" value="ASX_HYDROXYL"/>
    <property type="match status" value="1"/>
</dbReference>
<feature type="disulfide bond" evidence="19">
    <location>
        <begin position="580"/>
        <end position="595"/>
    </location>
</feature>
<keyword evidence="9" id="KW-0084">Basement membrane</keyword>
<feature type="disulfide bond" evidence="19">
    <location>
        <begin position="786"/>
        <end position="798"/>
    </location>
</feature>
<evidence type="ECO:0000256" key="11">
    <source>
        <dbReference type="ARBA" id="ARBA00023136"/>
    </source>
</evidence>
<dbReference type="InterPro" id="IPR009030">
    <property type="entry name" value="Growth_fac_rcpt_cys_sf"/>
</dbReference>
<dbReference type="InterPro" id="IPR000082">
    <property type="entry name" value="SEA_dom"/>
</dbReference>
<dbReference type="Proteomes" id="UP000694866">
    <property type="component" value="Unplaced"/>
</dbReference>
<feature type="disulfide bond" evidence="19">
    <location>
        <begin position="937"/>
        <end position="952"/>
    </location>
</feature>
<evidence type="ECO:0000256" key="20">
    <source>
        <dbReference type="PROSITE-ProRule" id="PRU00460"/>
    </source>
</evidence>
<feature type="compositionally biased region" description="Acidic residues" evidence="21">
    <location>
        <begin position="120"/>
        <end position="129"/>
    </location>
</feature>
<keyword evidence="17" id="KW-0245">EGF-like domain</keyword>
<keyword evidence="13" id="KW-0675">Receptor</keyword>
<dbReference type="Pfam" id="PF00054">
    <property type="entry name" value="Laminin_G_1"/>
    <property type="match status" value="3"/>
</dbReference>
<evidence type="ECO:0000256" key="9">
    <source>
        <dbReference type="ARBA" id="ARBA00022869"/>
    </source>
</evidence>
<keyword evidence="11 22" id="KW-0472">Membrane</keyword>
<dbReference type="FunFam" id="2.10.25.10:FF:000090">
    <property type="entry name" value="laminin subunit alpha"/>
    <property type="match status" value="1"/>
</dbReference>
<dbReference type="Pfam" id="PF00057">
    <property type="entry name" value="Ldl_recept_a"/>
    <property type="match status" value="16"/>
</dbReference>
<feature type="domain" description="EGF-like" evidence="26">
    <location>
        <begin position="1613"/>
        <end position="1651"/>
    </location>
</feature>
<feature type="domain" description="Ig-like" evidence="28">
    <location>
        <begin position="2507"/>
        <end position="2588"/>
    </location>
</feature>
<feature type="disulfide bond" evidence="19">
    <location>
        <begin position="414"/>
        <end position="432"/>
    </location>
</feature>
<keyword evidence="15 20" id="KW-0424">Laminin EGF-like domain</keyword>
<dbReference type="Pfam" id="PF13927">
    <property type="entry name" value="Ig_3"/>
    <property type="match status" value="10"/>
</dbReference>
<evidence type="ECO:0000256" key="22">
    <source>
        <dbReference type="SAM" id="Phobius"/>
    </source>
</evidence>
<evidence type="ECO:0000256" key="1">
    <source>
        <dbReference type="ARBA" id="ARBA00004302"/>
    </source>
</evidence>
<feature type="region of interest" description="Disordered" evidence="21">
    <location>
        <begin position="318"/>
        <end position="367"/>
    </location>
</feature>
<evidence type="ECO:0000256" key="12">
    <source>
        <dbReference type="ARBA" id="ARBA00023157"/>
    </source>
</evidence>
<evidence type="ECO:0000259" key="29">
    <source>
        <dbReference type="PROSITE" id="PS51115"/>
    </source>
</evidence>
<feature type="disulfide bond" evidence="19">
    <location>
        <begin position="793"/>
        <end position="811"/>
    </location>
</feature>
<feature type="domain" description="Laminin G" evidence="25">
    <location>
        <begin position="3519"/>
        <end position="3697"/>
    </location>
</feature>
<feature type="disulfide bond" evidence="19">
    <location>
        <begin position="522"/>
        <end position="534"/>
    </location>
</feature>
<dbReference type="InterPro" id="IPR023415">
    <property type="entry name" value="LDLR_class-A_CS"/>
</dbReference>
<comment type="subcellular location">
    <subcellularLocation>
        <location evidence="2">Endomembrane system</location>
    </subcellularLocation>
    <subcellularLocation>
        <location evidence="3">Membrane</location>
        <topology evidence="3">Single-pass type I membrane protein</topology>
    </subcellularLocation>
    <subcellularLocation>
        <location evidence="1">Secreted</location>
        <location evidence="1">Extracellular space</location>
        <location evidence="1">Extracellular matrix</location>
        <location evidence="1">Basement membrane</location>
    </subcellularLocation>
</comment>
<dbReference type="GO" id="GO:0098609">
    <property type="term" value="P:cell-cell adhesion"/>
    <property type="evidence" value="ECO:0007669"/>
    <property type="project" value="TreeGrafter"/>
</dbReference>
<name>A0A9R1T2G4_9HYME</name>
<evidence type="ECO:0000256" key="16">
    <source>
        <dbReference type="ARBA" id="ARBA00023319"/>
    </source>
</evidence>
<dbReference type="InterPro" id="IPR000152">
    <property type="entry name" value="EGF-type_Asp/Asn_hydroxyl_site"/>
</dbReference>
<dbReference type="SUPFAM" id="SSF49899">
    <property type="entry name" value="Concanavalin A-like lectins/glucanases"/>
    <property type="match status" value="3"/>
</dbReference>
<dbReference type="InterPro" id="IPR002172">
    <property type="entry name" value="LDrepeatLR_classA_rpt"/>
</dbReference>
<gene>
    <name evidence="31" type="primary">trol</name>
</gene>
<dbReference type="GeneID" id="105265866"/>
<proteinExistence type="predicted"/>
<keyword evidence="4" id="KW-0964">Secreted</keyword>
<dbReference type="PROSITE" id="PS50835">
    <property type="entry name" value="IG_LIKE"/>
    <property type="match status" value="13"/>
</dbReference>
<feature type="disulfide bond" evidence="19">
    <location>
        <begin position="758"/>
        <end position="773"/>
    </location>
</feature>
<feature type="disulfide bond" evidence="19">
    <location>
        <begin position="407"/>
        <end position="419"/>
    </location>
</feature>
<feature type="disulfide bond" evidence="19">
    <location>
        <begin position="719"/>
        <end position="734"/>
    </location>
</feature>
<feature type="disulfide bond" evidence="19">
    <location>
        <begin position="541"/>
        <end position="556"/>
    </location>
</feature>
<dbReference type="CDD" id="cd00112">
    <property type="entry name" value="LDLa"/>
    <property type="match status" value="18"/>
</dbReference>
<keyword evidence="5" id="KW-0272">Extracellular matrix</keyword>
<keyword evidence="10 22" id="KW-1133">Transmembrane helix</keyword>
<feature type="domain" description="Laminin G" evidence="25">
    <location>
        <begin position="4114"/>
        <end position="4292"/>
    </location>
</feature>
<feature type="domain" description="Ig-like" evidence="28">
    <location>
        <begin position="1180"/>
        <end position="1256"/>
    </location>
</feature>
<dbReference type="InterPro" id="IPR001791">
    <property type="entry name" value="Laminin_G"/>
</dbReference>
<feature type="signal peptide" evidence="23">
    <location>
        <begin position="1"/>
        <end position="21"/>
    </location>
</feature>
<dbReference type="SUPFAM" id="SSF48726">
    <property type="entry name" value="Immunoglobulin"/>
    <property type="match status" value="13"/>
</dbReference>
<feature type="domain" description="Laminin EGF-like" evidence="27">
    <location>
        <begin position="1913"/>
        <end position="1959"/>
    </location>
</feature>
<dbReference type="FunFam" id="2.10.25.10:FF:000246">
    <property type="entry name" value="EGF-like repeat and discoidin I-like domain-containing protein 3"/>
    <property type="match status" value="1"/>
</dbReference>
<keyword evidence="8" id="KW-0677">Repeat</keyword>
<dbReference type="PROSITE" id="PS50027">
    <property type="entry name" value="EGF_LAM_2"/>
    <property type="match status" value="3"/>
</dbReference>
<feature type="disulfide bond" evidence="17">
    <location>
        <begin position="3702"/>
        <end position="3719"/>
    </location>
</feature>
<feature type="disulfide bond" evidence="19">
    <location>
        <begin position="739"/>
        <end position="751"/>
    </location>
</feature>
<dbReference type="Pfam" id="PF00052">
    <property type="entry name" value="Laminin_B"/>
    <property type="match status" value="3"/>
</dbReference>
<keyword evidence="7 23" id="KW-0732">Signal</keyword>
<feature type="disulfide bond" evidence="19">
    <location>
        <begin position="805"/>
        <end position="820"/>
    </location>
</feature>
<feature type="disulfide bond" evidence="17">
    <location>
        <begin position="3721"/>
        <end position="3730"/>
    </location>
</feature>
<feature type="transmembrane region" description="Helical" evidence="22">
    <location>
        <begin position="4340"/>
        <end position="4361"/>
    </location>
</feature>
<dbReference type="InterPro" id="IPR001881">
    <property type="entry name" value="EGF-like_Ca-bd_dom"/>
</dbReference>
<feature type="domain" description="Ig-like" evidence="28">
    <location>
        <begin position="3343"/>
        <end position="3428"/>
    </location>
</feature>
<feature type="disulfide bond" evidence="19">
    <location>
        <begin position="561"/>
        <end position="573"/>
    </location>
</feature>
<feature type="disulfide bond" evidence="19">
    <location>
        <begin position="707"/>
        <end position="725"/>
    </location>
</feature>
<dbReference type="GO" id="GO:0048513">
    <property type="term" value="P:animal organ development"/>
    <property type="evidence" value="ECO:0007669"/>
    <property type="project" value="UniProtKB-ARBA"/>
</dbReference>
<evidence type="ECO:0000256" key="23">
    <source>
        <dbReference type="SAM" id="SignalP"/>
    </source>
</evidence>
<evidence type="ECO:0000256" key="5">
    <source>
        <dbReference type="ARBA" id="ARBA00022530"/>
    </source>
</evidence>
<dbReference type="FunFam" id="2.10.25.10:FF:000454">
    <property type="entry name" value="Laminin subunit alpha 1"/>
    <property type="match status" value="1"/>
</dbReference>
<feature type="disulfide bond" evidence="19">
    <location>
        <begin position="1080"/>
        <end position="1095"/>
    </location>
</feature>
<dbReference type="PROSITE" id="PS50026">
    <property type="entry name" value="EGF_3"/>
    <property type="match status" value="5"/>
</dbReference>
<dbReference type="GO" id="GO:0005604">
    <property type="term" value="C:basement membrane"/>
    <property type="evidence" value="ECO:0007669"/>
    <property type="project" value="UniProtKB-SubCell"/>
</dbReference>
<dbReference type="CTD" id="45320"/>
<feature type="disulfide bond" evidence="19">
    <location>
        <begin position="568"/>
        <end position="586"/>
    </location>
</feature>
<feature type="domain" description="Ig-like" evidence="28">
    <location>
        <begin position="960"/>
        <end position="1042"/>
    </location>
</feature>
<feature type="compositionally biased region" description="Polar residues" evidence="21">
    <location>
        <begin position="349"/>
        <end position="365"/>
    </location>
</feature>
<feature type="disulfide bond" evidence="19">
    <location>
        <begin position="1163"/>
        <end position="1178"/>
    </location>
</feature>
<feature type="disulfide bond" evidence="19">
    <location>
        <begin position="465"/>
        <end position="480"/>
    </location>
</feature>
<feature type="domain" description="Ig-like" evidence="28">
    <location>
        <begin position="2994"/>
        <end position="3077"/>
    </location>
</feature>
<evidence type="ECO:0000259" key="25">
    <source>
        <dbReference type="PROSITE" id="PS50025"/>
    </source>
</evidence>
<feature type="disulfide bond" evidence="19">
    <location>
        <begin position="489"/>
        <end position="507"/>
    </location>
</feature>
<dbReference type="InterPro" id="IPR036179">
    <property type="entry name" value="Ig-like_dom_sf"/>
</dbReference>
<dbReference type="SMART" id="SM00409">
    <property type="entry name" value="IG"/>
    <property type="match status" value="13"/>
</dbReference>
<feature type="domain" description="Ig-like" evidence="28">
    <location>
        <begin position="3191"/>
        <end position="3274"/>
    </location>
</feature>
<dbReference type="Pfam" id="PF24973">
    <property type="entry name" value="EGF_LMN_ATRN"/>
    <property type="match status" value="1"/>
</dbReference>
<dbReference type="KEGG" id="fas:105265866"/>
<feature type="region of interest" description="Disordered" evidence="21">
    <location>
        <begin position="89"/>
        <end position="170"/>
    </location>
</feature>
<dbReference type="InterPro" id="IPR003598">
    <property type="entry name" value="Ig_sub2"/>
</dbReference>
<feature type="disulfide bond" evidence="19">
    <location>
        <begin position="1068"/>
        <end position="1086"/>
    </location>
</feature>
<dbReference type="GO" id="GO:0012505">
    <property type="term" value="C:endomembrane system"/>
    <property type="evidence" value="ECO:0007669"/>
    <property type="project" value="UniProtKB-SubCell"/>
</dbReference>
<evidence type="ECO:0000259" key="27">
    <source>
        <dbReference type="PROSITE" id="PS50027"/>
    </source>
</evidence>
<feature type="domain" description="Laminin EGF-like" evidence="27">
    <location>
        <begin position="1967"/>
        <end position="2015"/>
    </location>
</feature>
<dbReference type="InterPro" id="IPR013783">
    <property type="entry name" value="Ig-like_fold"/>
</dbReference>
<dbReference type="Pfam" id="PF00053">
    <property type="entry name" value="EGF_laminin"/>
    <property type="match status" value="6"/>
</dbReference>
<evidence type="ECO:0000256" key="7">
    <source>
        <dbReference type="ARBA" id="ARBA00022729"/>
    </source>
</evidence>
<evidence type="ECO:0000256" key="19">
    <source>
        <dbReference type="PROSITE-ProRule" id="PRU00124"/>
    </source>
</evidence>
<dbReference type="InterPro" id="IPR003599">
    <property type="entry name" value="Ig_sub"/>
</dbReference>
<dbReference type="SMART" id="SM00281">
    <property type="entry name" value="LamB"/>
    <property type="match status" value="3"/>
</dbReference>
<dbReference type="SMART" id="SM00282">
    <property type="entry name" value="LamG"/>
    <property type="match status" value="3"/>
</dbReference>
<feature type="disulfide bond" evidence="19">
    <location>
        <begin position="655"/>
        <end position="670"/>
    </location>
</feature>
<feature type="domain" description="Laminin G" evidence="25">
    <location>
        <begin position="3810"/>
        <end position="3992"/>
    </location>
</feature>
<feature type="disulfide bond" evidence="20">
    <location>
        <begin position="1932"/>
        <end position="1941"/>
    </location>
</feature>
<dbReference type="PROSITE" id="PS01209">
    <property type="entry name" value="LDLRA_1"/>
    <property type="match status" value="11"/>
</dbReference>
<dbReference type="CDD" id="cd00054">
    <property type="entry name" value="EGF_CA"/>
    <property type="match status" value="3"/>
</dbReference>
<evidence type="ECO:0000256" key="21">
    <source>
        <dbReference type="SAM" id="MobiDB-lite"/>
    </source>
</evidence>
<dbReference type="GO" id="GO:0005886">
    <property type="term" value="C:plasma membrane"/>
    <property type="evidence" value="ECO:0007669"/>
    <property type="project" value="TreeGrafter"/>
</dbReference>
<feature type="disulfide bond" evidence="19">
    <location>
        <begin position="604"/>
        <end position="622"/>
    </location>
</feature>
<dbReference type="PANTHER" id="PTHR11640">
    <property type="entry name" value="NEPHRIN"/>
    <property type="match status" value="1"/>
</dbReference>
<feature type="disulfide bond" evidence="19">
    <location>
        <begin position="868"/>
        <end position="880"/>
    </location>
</feature>
<feature type="domain" description="Laminin IV type A" evidence="29">
    <location>
        <begin position="1696"/>
        <end position="1879"/>
    </location>
</feature>
<dbReference type="FunFam" id="4.10.400.10:FF:000045">
    <property type="entry name" value="Low-density lipoprotein receptor-related protein 2"/>
    <property type="match status" value="1"/>
</dbReference>
<dbReference type="FunFam" id="2.10.25.10:FF:000188">
    <property type="entry name" value="Laminin subunit gamma 2"/>
    <property type="match status" value="1"/>
</dbReference>
<dbReference type="Gene3D" id="2.60.40.10">
    <property type="entry name" value="Immunoglobulins"/>
    <property type="match status" value="13"/>
</dbReference>
<dbReference type="SMART" id="SM00192">
    <property type="entry name" value="LDLa"/>
    <property type="match status" value="18"/>
</dbReference>
<feature type="domain" description="Ig-like" evidence="28">
    <location>
        <begin position="2696"/>
        <end position="2780"/>
    </location>
</feature>
<feature type="disulfide bond" evidence="17">
    <location>
        <begin position="1641"/>
        <end position="1650"/>
    </location>
</feature>
<dbReference type="Gene3D" id="2.60.120.200">
    <property type="match status" value="3"/>
</dbReference>